<evidence type="ECO:0000313" key="2">
    <source>
        <dbReference type="Proteomes" id="UP001597463"/>
    </source>
</evidence>
<dbReference type="Proteomes" id="UP001597463">
    <property type="component" value="Unassembled WGS sequence"/>
</dbReference>
<accession>A0ABW5URL1</accession>
<comment type="caution">
    <text evidence="1">The sequence shown here is derived from an EMBL/GenBank/DDBJ whole genome shotgun (WGS) entry which is preliminary data.</text>
</comment>
<proteinExistence type="predicted"/>
<dbReference type="RefSeq" id="WP_245633380.1">
    <property type="nucleotide sequence ID" value="NZ_BCNT01000009.1"/>
</dbReference>
<keyword evidence="2" id="KW-1185">Reference proteome</keyword>
<protein>
    <submittedName>
        <fullName evidence="1">Uncharacterized protein</fullName>
    </submittedName>
</protein>
<dbReference type="EMBL" id="JBHUMV010000009">
    <property type="protein sequence ID" value="MFD2756090.1"/>
    <property type="molecule type" value="Genomic_DNA"/>
</dbReference>
<reference evidence="2" key="1">
    <citation type="journal article" date="2019" name="Int. J. Syst. Evol. Microbiol.">
        <title>The Global Catalogue of Microorganisms (GCM) 10K type strain sequencing project: providing services to taxonomists for standard genome sequencing and annotation.</title>
        <authorList>
            <consortium name="The Broad Institute Genomics Platform"/>
            <consortium name="The Broad Institute Genome Sequencing Center for Infectious Disease"/>
            <person name="Wu L."/>
            <person name="Ma J."/>
        </authorList>
    </citation>
    <scope>NUCLEOTIDE SEQUENCE [LARGE SCALE GENOMIC DNA]</scope>
    <source>
        <strain evidence="2">TISTR 1906</strain>
    </source>
</reference>
<gene>
    <name evidence="1" type="ORF">ACFSW6_18630</name>
</gene>
<organism evidence="1 2">
    <name type="scientific">Comamonas terrae</name>
    <dbReference type="NCBI Taxonomy" id="673548"/>
    <lineage>
        <taxon>Bacteria</taxon>
        <taxon>Pseudomonadati</taxon>
        <taxon>Pseudomonadota</taxon>
        <taxon>Betaproteobacteria</taxon>
        <taxon>Burkholderiales</taxon>
        <taxon>Comamonadaceae</taxon>
        <taxon>Comamonas</taxon>
    </lineage>
</organism>
<name>A0ABW5URL1_9BURK</name>
<evidence type="ECO:0000313" key="1">
    <source>
        <dbReference type="EMBL" id="MFD2756090.1"/>
    </source>
</evidence>
<sequence>MHDFAYAAMRQACRQVTTKTCVDFFVLSVLANQAIAANYATCLLDKAPHATDDAAAQLVRLGCAKEYPGGMQAVPQGSGRTPSSYGTGFECLVAKGKETRSNLATSLISMSCSKLYDKPIQTDSSEARPVQ</sequence>